<dbReference type="EMBL" id="QLLI01000001">
    <property type="protein sequence ID" value="RAJ03426.1"/>
    <property type="molecule type" value="Genomic_DNA"/>
</dbReference>
<protein>
    <recommendedName>
        <fullName evidence="3">Spore coat protein B</fullName>
    </recommendedName>
</protein>
<sequence>MALRHWVGRKVAVYRATGIREPLKGTLVEWDEEADCVRIGPKRIKVSFDNIAMIRPLPEESLPLKKARSEVHKVGYVMKKAVQFENAIYFKSQVMIWRRAKIVALSTTIIRHNDDQVELADGRILRKDKHMFVVRSRRGIR</sequence>
<dbReference type="RefSeq" id="WP_143067041.1">
    <property type="nucleotide sequence ID" value="NZ_QLLI01000001.1"/>
</dbReference>
<gene>
    <name evidence="1" type="ORF">DET54_101628</name>
</gene>
<name>A0ABX9BT68_9BACL</name>
<evidence type="ECO:0000313" key="1">
    <source>
        <dbReference type="EMBL" id="RAJ03426.1"/>
    </source>
</evidence>
<comment type="caution">
    <text evidence="1">The sequence shown here is derived from an EMBL/GenBank/DDBJ whole genome shotgun (WGS) entry which is preliminary data.</text>
</comment>
<proteinExistence type="predicted"/>
<keyword evidence="2" id="KW-1185">Reference proteome</keyword>
<evidence type="ECO:0008006" key="3">
    <source>
        <dbReference type="Google" id="ProtNLM"/>
    </source>
</evidence>
<organism evidence="1 2">
    <name type="scientific">Paenibacillus pabuli</name>
    <dbReference type="NCBI Taxonomy" id="1472"/>
    <lineage>
        <taxon>Bacteria</taxon>
        <taxon>Bacillati</taxon>
        <taxon>Bacillota</taxon>
        <taxon>Bacilli</taxon>
        <taxon>Bacillales</taxon>
        <taxon>Paenibacillaceae</taxon>
        <taxon>Paenibacillus</taxon>
    </lineage>
</organism>
<evidence type="ECO:0000313" key="2">
    <source>
        <dbReference type="Proteomes" id="UP000248827"/>
    </source>
</evidence>
<dbReference type="Proteomes" id="UP000248827">
    <property type="component" value="Unassembled WGS sequence"/>
</dbReference>
<reference evidence="1 2" key="1">
    <citation type="submission" date="2018-06" db="EMBL/GenBank/DDBJ databases">
        <title>Freshwater and sediment microbial communities from various areas in North America, analyzing microbe dynamics in response to fracking.</title>
        <authorList>
            <person name="Lamendella R."/>
        </authorList>
    </citation>
    <scope>NUCLEOTIDE SEQUENCE [LARGE SCALE GENOMIC DNA]</scope>
    <source>
        <strain evidence="1 2">NG-13</strain>
    </source>
</reference>
<accession>A0ABX9BT68</accession>